<proteinExistence type="predicted"/>
<keyword evidence="1" id="KW-0812">Transmembrane</keyword>
<accession>A0A6M3LRK7</accession>
<keyword evidence="1" id="KW-1133">Transmembrane helix</keyword>
<protein>
    <submittedName>
        <fullName evidence="2">Uncharacterized protein</fullName>
    </submittedName>
</protein>
<name>A0A6M3LRK7_9ZZZZ</name>
<organism evidence="2">
    <name type="scientific">viral metagenome</name>
    <dbReference type="NCBI Taxonomy" id="1070528"/>
    <lineage>
        <taxon>unclassified sequences</taxon>
        <taxon>metagenomes</taxon>
        <taxon>organismal metagenomes</taxon>
    </lineage>
</organism>
<evidence type="ECO:0000256" key="1">
    <source>
        <dbReference type="SAM" id="Phobius"/>
    </source>
</evidence>
<sequence>MKPLLVLLGTLPWAFTAGLAVIKVVGRERWSWWTVTAPLWVPFLAGCALGLILLGLAVIEDMLGICDPGMRR</sequence>
<evidence type="ECO:0000313" key="2">
    <source>
        <dbReference type="EMBL" id="QJA96789.1"/>
    </source>
</evidence>
<dbReference type="AlphaFoldDB" id="A0A6M3LRK7"/>
<reference evidence="2" key="1">
    <citation type="submission" date="2020-03" db="EMBL/GenBank/DDBJ databases">
        <title>The deep terrestrial virosphere.</title>
        <authorList>
            <person name="Holmfeldt K."/>
            <person name="Nilsson E."/>
            <person name="Simone D."/>
            <person name="Lopez-Fernandez M."/>
            <person name="Wu X."/>
            <person name="de Brujin I."/>
            <person name="Lundin D."/>
            <person name="Andersson A."/>
            <person name="Bertilsson S."/>
            <person name="Dopson M."/>
        </authorList>
    </citation>
    <scope>NUCLEOTIDE SEQUENCE</scope>
    <source>
        <strain evidence="2">MM415B07370</strain>
    </source>
</reference>
<feature type="transmembrane region" description="Helical" evidence="1">
    <location>
        <begin position="39"/>
        <end position="63"/>
    </location>
</feature>
<gene>
    <name evidence="2" type="ORF">MM415B07370_0008</name>
</gene>
<keyword evidence="1" id="KW-0472">Membrane</keyword>
<dbReference type="EMBL" id="MT143433">
    <property type="protein sequence ID" value="QJA96789.1"/>
    <property type="molecule type" value="Genomic_DNA"/>
</dbReference>